<feature type="domain" description="HAMP" evidence="8">
    <location>
        <begin position="347"/>
        <end position="399"/>
    </location>
</feature>
<keyword evidence="6" id="KW-0812">Transmembrane</keyword>
<keyword evidence="2 4" id="KW-0807">Transducer</keyword>
<dbReference type="GO" id="GO:0007165">
    <property type="term" value="P:signal transduction"/>
    <property type="evidence" value="ECO:0007669"/>
    <property type="project" value="UniProtKB-KW"/>
</dbReference>
<gene>
    <name evidence="9" type="ORF">BIY22_09375</name>
</gene>
<dbReference type="PRINTS" id="PR00260">
    <property type="entry name" value="CHEMTRNSDUCR"/>
</dbReference>
<proteinExistence type="inferred from homology"/>
<dbReference type="PANTHER" id="PTHR32089">
    <property type="entry name" value="METHYL-ACCEPTING CHEMOTAXIS PROTEIN MCPB"/>
    <property type="match status" value="1"/>
</dbReference>
<name>A0A1Q9HF49_9VIBR</name>
<evidence type="ECO:0000256" key="2">
    <source>
        <dbReference type="ARBA" id="ARBA00023224"/>
    </source>
</evidence>
<evidence type="ECO:0000256" key="5">
    <source>
        <dbReference type="SAM" id="Coils"/>
    </source>
</evidence>
<dbReference type="OrthoDB" id="9765776at2"/>
<evidence type="ECO:0000256" key="4">
    <source>
        <dbReference type="PROSITE-ProRule" id="PRU00284"/>
    </source>
</evidence>
<dbReference type="SMART" id="SM00304">
    <property type="entry name" value="HAMP"/>
    <property type="match status" value="1"/>
</dbReference>
<dbReference type="GO" id="GO:0016020">
    <property type="term" value="C:membrane"/>
    <property type="evidence" value="ECO:0007669"/>
    <property type="project" value="UniProtKB-SubCell"/>
</dbReference>
<dbReference type="SUPFAM" id="SSF58104">
    <property type="entry name" value="Methyl-accepting chemotaxis protein (MCP) signaling domain"/>
    <property type="match status" value="1"/>
</dbReference>
<evidence type="ECO:0000259" key="7">
    <source>
        <dbReference type="PROSITE" id="PS50111"/>
    </source>
</evidence>
<protein>
    <submittedName>
        <fullName evidence="9">Chemotaxis protein</fullName>
    </submittedName>
</protein>
<dbReference type="PANTHER" id="PTHR32089:SF120">
    <property type="entry name" value="METHYL-ACCEPTING CHEMOTAXIS PROTEIN TLPQ"/>
    <property type="match status" value="1"/>
</dbReference>
<feature type="transmembrane region" description="Helical" evidence="6">
    <location>
        <begin position="327"/>
        <end position="345"/>
    </location>
</feature>
<dbReference type="InterPro" id="IPR003660">
    <property type="entry name" value="HAMP_dom"/>
</dbReference>
<dbReference type="InterPro" id="IPR004089">
    <property type="entry name" value="MCPsignal_dom"/>
</dbReference>
<dbReference type="Pfam" id="PF00015">
    <property type="entry name" value="MCPsignal"/>
    <property type="match status" value="1"/>
</dbReference>
<dbReference type="Pfam" id="PF00672">
    <property type="entry name" value="HAMP"/>
    <property type="match status" value="1"/>
</dbReference>
<keyword evidence="5" id="KW-0175">Coiled coil</keyword>
<evidence type="ECO:0000256" key="1">
    <source>
        <dbReference type="ARBA" id="ARBA00004370"/>
    </source>
</evidence>
<organism evidence="9 10">
    <name type="scientific">Vibrio panuliri</name>
    <dbReference type="NCBI Taxonomy" id="1381081"/>
    <lineage>
        <taxon>Bacteria</taxon>
        <taxon>Pseudomonadati</taxon>
        <taxon>Pseudomonadota</taxon>
        <taxon>Gammaproteobacteria</taxon>
        <taxon>Vibrionales</taxon>
        <taxon>Vibrionaceae</taxon>
        <taxon>Vibrio</taxon>
    </lineage>
</organism>
<dbReference type="RefSeq" id="WP_075709534.1">
    <property type="nucleotide sequence ID" value="NZ_MJMJ01000023.1"/>
</dbReference>
<dbReference type="STRING" id="1381081.BIY22_09375"/>
<keyword evidence="6" id="KW-0472">Membrane</keyword>
<keyword evidence="6" id="KW-1133">Transmembrane helix</keyword>
<evidence type="ECO:0000256" key="3">
    <source>
        <dbReference type="ARBA" id="ARBA00029447"/>
    </source>
</evidence>
<dbReference type="InterPro" id="IPR004090">
    <property type="entry name" value="Chemotax_Me-accpt_rcpt"/>
</dbReference>
<feature type="domain" description="Methyl-accepting transducer" evidence="7">
    <location>
        <begin position="404"/>
        <end position="640"/>
    </location>
</feature>
<evidence type="ECO:0000256" key="6">
    <source>
        <dbReference type="SAM" id="Phobius"/>
    </source>
</evidence>
<sequence length="679" mass="75209">MTHSNLSKSSVSIIQSISLLFACFLIILIGLSLVSNQGLERVGGHFKTLSDKALPLSATNAQLTQTLLEQTKQLSYATQVRSHNALQSNEAAINQLIERSTHQIEQVSTIATSYDQAVSSEQLQSLKENIAHLNQMTHTILISQSRLLMMQQSIDADVTSFRYGLSSIGPEMNRISSFLSYDNPESSDAANRFISSASSMESSFLVMMMQSELSQAEQEYKEMRNRIAGVTLAYDDFVQWHPEIVDYTSLTAPYEMVQAGFTDEGVLKKILAKLKIAQLQQQQVVEFQSITEQTIELLNAVSTTAQDLISDRQKEVTNTISTTNITLVYSAVVIALLILMLWFVLRRWLNRSVKQILQSLNRMTEHDLSSEVSLVGPSEIKHIARRLNRLITTTNRSLATVTRNCEELYQTAEISHNAAECSNDSLDKQNHALLNMAATVGELQASIKEISRVTNDSFNESKIAVEYSNQGAVVIGESSARLKALEATFLANEASMIELDGRVKQIREMVDLISGIADNTNLLALNAAIEAARAGDQGRGFAVVADEVRKLASDTTKQTGNIRQRMNELVESAEHSRAAVESTRQEMAVVLESSDQVKDTFENIERSVSVIRNRFEQVSCATQAQAKATEDVNKTIAQVSEHGEATKAQLESMVESSQQVSQIASDQQAMLHKYRLVIN</sequence>
<dbReference type="AlphaFoldDB" id="A0A1Q9HF49"/>
<feature type="coiled-coil region" evidence="5">
    <location>
        <begin position="206"/>
        <end position="233"/>
    </location>
</feature>
<evidence type="ECO:0000313" key="9">
    <source>
        <dbReference type="EMBL" id="OLQ88362.1"/>
    </source>
</evidence>
<comment type="caution">
    <text evidence="9">The sequence shown here is derived from an EMBL/GenBank/DDBJ whole genome shotgun (WGS) entry which is preliminary data.</text>
</comment>
<comment type="similarity">
    <text evidence="3">Belongs to the methyl-accepting chemotaxis (MCP) protein family.</text>
</comment>
<dbReference type="SMART" id="SM00283">
    <property type="entry name" value="MA"/>
    <property type="match status" value="1"/>
</dbReference>
<dbReference type="GO" id="GO:0004888">
    <property type="term" value="F:transmembrane signaling receptor activity"/>
    <property type="evidence" value="ECO:0007669"/>
    <property type="project" value="InterPro"/>
</dbReference>
<feature type="transmembrane region" description="Helical" evidence="6">
    <location>
        <begin position="12"/>
        <end position="34"/>
    </location>
</feature>
<dbReference type="PROSITE" id="PS50111">
    <property type="entry name" value="CHEMOTAXIS_TRANSDUC_2"/>
    <property type="match status" value="1"/>
</dbReference>
<dbReference type="GO" id="GO:0006935">
    <property type="term" value="P:chemotaxis"/>
    <property type="evidence" value="ECO:0007669"/>
    <property type="project" value="InterPro"/>
</dbReference>
<evidence type="ECO:0000259" key="8">
    <source>
        <dbReference type="PROSITE" id="PS50885"/>
    </source>
</evidence>
<dbReference type="Gene3D" id="6.10.340.10">
    <property type="match status" value="1"/>
</dbReference>
<evidence type="ECO:0000313" key="10">
    <source>
        <dbReference type="Proteomes" id="UP000186313"/>
    </source>
</evidence>
<dbReference type="EMBL" id="MJMJ01000023">
    <property type="protein sequence ID" value="OLQ88362.1"/>
    <property type="molecule type" value="Genomic_DNA"/>
</dbReference>
<comment type="subcellular location">
    <subcellularLocation>
        <location evidence="1">Membrane</location>
    </subcellularLocation>
</comment>
<accession>A0A1Q9HF49</accession>
<reference evidence="9 10" key="1">
    <citation type="submission" date="2016-09" db="EMBL/GenBank/DDBJ databases">
        <title>Genomic Taxonomy of the Vibrionaceae.</title>
        <authorList>
            <person name="Gonzalez-Castillo A."/>
            <person name="Gomez-Gil B."/>
            <person name="Enciso-Ibarra K."/>
        </authorList>
    </citation>
    <scope>NUCLEOTIDE SEQUENCE [LARGE SCALE GENOMIC DNA]</scope>
    <source>
        <strain evidence="9 10">CAIM 703</strain>
    </source>
</reference>
<dbReference type="PROSITE" id="PS50885">
    <property type="entry name" value="HAMP"/>
    <property type="match status" value="1"/>
</dbReference>
<dbReference type="Proteomes" id="UP000186313">
    <property type="component" value="Unassembled WGS sequence"/>
</dbReference>
<dbReference type="Gene3D" id="1.10.287.950">
    <property type="entry name" value="Methyl-accepting chemotaxis protein"/>
    <property type="match status" value="1"/>
</dbReference>